<keyword evidence="2" id="KW-1003">Cell membrane</keyword>
<keyword evidence="8 10" id="KW-0675">Receptor</keyword>
<dbReference type="GO" id="GO:0007165">
    <property type="term" value="P:signal transduction"/>
    <property type="evidence" value="ECO:0007669"/>
    <property type="project" value="UniProtKB-KW"/>
</dbReference>
<evidence type="ECO:0000256" key="7">
    <source>
        <dbReference type="ARBA" id="ARBA00023136"/>
    </source>
</evidence>
<dbReference type="Pfam" id="PF02949">
    <property type="entry name" value="7tm_6"/>
    <property type="match status" value="1"/>
</dbReference>
<name>A0A1J0KKI0_9CUCU</name>
<evidence type="ECO:0000256" key="5">
    <source>
        <dbReference type="ARBA" id="ARBA00022725"/>
    </source>
</evidence>
<keyword evidence="7 10" id="KW-0472">Membrane</keyword>
<comment type="caution">
    <text evidence="10">Lacks conserved residue(s) required for the propagation of feature annotation.</text>
</comment>
<evidence type="ECO:0000256" key="1">
    <source>
        <dbReference type="ARBA" id="ARBA00004651"/>
    </source>
</evidence>
<evidence type="ECO:0000256" key="8">
    <source>
        <dbReference type="ARBA" id="ARBA00023170"/>
    </source>
</evidence>
<feature type="transmembrane region" description="Helical" evidence="10">
    <location>
        <begin position="298"/>
        <end position="322"/>
    </location>
</feature>
<dbReference type="GO" id="GO:0004984">
    <property type="term" value="F:olfactory receptor activity"/>
    <property type="evidence" value="ECO:0007669"/>
    <property type="project" value="InterPro"/>
</dbReference>
<keyword evidence="4 10" id="KW-0812">Transmembrane</keyword>
<evidence type="ECO:0000256" key="10">
    <source>
        <dbReference type="RuleBase" id="RU351113"/>
    </source>
</evidence>
<dbReference type="EMBL" id="KX290658">
    <property type="protein sequence ID" value="APC94229.1"/>
    <property type="molecule type" value="mRNA"/>
</dbReference>
<reference evidence="11" key="1">
    <citation type="journal article" date="2016" name="Insect Biochem. Mol. Biol.">
        <title>Comparative transcriptome analysis of chemosensory genes in two sister leaf beetles provides insights into chemosensory speciation.</title>
        <authorList>
            <person name="Zhang B."/>
            <person name="Zhang W."/>
            <person name="Nie R.E."/>
            <person name="Li W.Z."/>
            <person name="Segraves K.A."/>
            <person name="Yang X.K."/>
            <person name="Xue H.J."/>
        </authorList>
    </citation>
    <scope>NUCLEOTIDE SEQUENCE</scope>
</reference>
<evidence type="ECO:0000256" key="3">
    <source>
        <dbReference type="ARBA" id="ARBA00022606"/>
    </source>
</evidence>
<evidence type="ECO:0000256" key="6">
    <source>
        <dbReference type="ARBA" id="ARBA00022989"/>
    </source>
</evidence>
<protein>
    <recommendedName>
        <fullName evidence="10">Odorant receptor</fullName>
    </recommendedName>
</protein>
<feature type="transmembrane region" description="Helical" evidence="10">
    <location>
        <begin position="78"/>
        <end position="99"/>
    </location>
</feature>
<evidence type="ECO:0000256" key="2">
    <source>
        <dbReference type="ARBA" id="ARBA00022475"/>
    </source>
</evidence>
<comment type="similarity">
    <text evidence="10">Belongs to the insect chemoreceptor superfamily. Heteromeric odorant receptor channel (TC 1.A.69) family.</text>
</comment>
<accession>A0A1J0KKI0</accession>
<dbReference type="AlphaFoldDB" id="A0A1J0KKI0"/>
<keyword evidence="3 10" id="KW-0716">Sensory transduction</keyword>
<keyword evidence="5 10" id="KW-0552">Olfaction</keyword>
<organism evidence="11">
    <name type="scientific">Pyrrhalta maculicollis</name>
    <dbReference type="NCBI Taxonomy" id="226885"/>
    <lineage>
        <taxon>Eukaryota</taxon>
        <taxon>Metazoa</taxon>
        <taxon>Ecdysozoa</taxon>
        <taxon>Arthropoda</taxon>
        <taxon>Hexapoda</taxon>
        <taxon>Insecta</taxon>
        <taxon>Pterygota</taxon>
        <taxon>Neoptera</taxon>
        <taxon>Endopterygota</taxon>
        <taxon>Coleoptera</taxon>
        <taxon>Polyphaga</taxon>
        <taxon>Cucujiformia</taxon>
        <taxon>Chrysomeloidea</taxon>
        <taxon>Chrysomelidae</taxon>
        <taxon>Galerucinae</taxon>
        <taxon>Coelomerites</taxon>
        <taxon>Pyrrhalta</taxon>
    </lineage>
</organism>
<feature type="transmembrane region" description="Helical" evidence="10">
    <location>
        <begin position="45"/>
        <end position="66"/>
    </location>
</feature>
<feature type="transmembrane region" description="Helical" evidence="10">
    <location>
        <begin position="334"/>
        <end position="353"/>
    </location>
</feature>
<evidence type="ECO:0000313" key="11">
    <source>
        <dbReference type="EMBL" id="APC94229.1"/>
    </source>
</evidence>
<dbReference type="PANTHER" id="PTHR21137:SF35">
    <property type="entry name" value="ODORANT RECEPTOR 19A-RELATED"/>
    <property type="match status" value="1"/>
</dbReference>
<sequence length="426" mass="48985">MEGNVKVNSLNGYPDNFFYTNSVCLKLVGMWIPSKEYSLLFRIIYGIYVTLIYSEGFVFIICELLIFRETMKKVSNFITYIEMLFTHIVGIIKYFVLILGRHKIRNLMNTLQDDKYFYEPINGISPGKIFSNGKETNAKISKLTFVMYICVGVSAHISSELILNNEIKGQSFENTNKTCADYFPYFFKIPFDVTMKWRCELALALMDMGLIFHAAIIACYDGVFVALLNCLRCQLSIVCHVFRTLRPRSLKSVGLSETHMELLDTQNPILEKEMYKQLSHATEHLKILLRVGEEIESMFTFVTLCQTLASLLIFAACLYMASSVPMNSPEFFSQMEYFSCVLLQLMLFCYFGNEITSASEEIRTALFDCDWLNSSKRLKQSIILTMIRMQRPLYLTIGKFSPLTLSTIVAVCRGSFSYFALFKSIQ</sequence>
<dbReference type="InterPro" id="IPR004117">
    <property type="entry name" value="7tm6_olfct_rcpt"/>
</dbReference>
<evidence type="ECO:0000256" key="9">
    <source>
        <dbReference type="ARBA" id="ARBA00023224"/>
    </source>
</evidence>
<dbReference type="GO" id="GO:0005549">
    <property type="term" value="F:odorant binding"/>
    <property type="evidence" value="ECO:0007669"/>
    <property type="project" value="InterPro"/>
</dbReference>
<evidence type="ECO:0000256" key="4">
    <source>
        <dbReference type="ARBA" id="ARBA00022692"/>
    </source>
</evidence>
<dbReference type="PANTHER" id="PTHR21137">
    <property type="entry name" value="ODORANT RECEPTOR"/>
    <property type="match status" value="1"/>
</dbReference>
<dbReference type="GO" id="GO:0005886">
    <property type="term" value="C:plasma membrane"/>
    <property type="evidence" value="ECO:0007669"/>
    <property type="project" value="UniProtKB-SubCell"/>
</dbReference>
<keyword evidence="6 10" id="KW-1133">Transmembrane helix</keyword>
<comment type="subcellular location">
    <subcellularLocation>
        <location evidence="1 10">Cell membrane</location>
        <topology evidence="1 10">Multi-pass membrane protein</topology>
    </subcellularLocation>
</comment>
<proteinExistence type="evidence at transcript level"/>
<keyword evidence="9 10" id="KW-0807">Transducer</keyword>